<accession>A0A9D0ZM31</accession>
<dbReference type="GO" id="GO:0016747">
    <property type="term" value="F:acyltransferase activity, transferring groups other than amino-acyl groups"/>
    <property type="evidence" value="ECO:0007669"/>
    <property type="project" value="InterPro"/>
</dbReference>
<dbReference type="Gene3D" id="3.40.630.30">
    <property type="match status" value="1"/>
</dbReference>
<dbReference type="Proteomes" id="UP000824260">
    <property type="component" value="Unassembled WGS sequence"/>
</dbReference>
<dbReference type="InterPro" id="IPR016181">
    <property type="entry name" value="Acyl_CoA_acyltransferase"/>
</dbReference>
<feature type="domain" description="N-acetyltransferase" evidence="1">
    <location>
        <begin position="3"/>
        <end position="143"/>
    </location>
</feature>
<reference evidence="2" key="2">
    <citation type="journal article" date="2021" name="PeerJ">
        <title>Extensive microbial diversity within the chicken gut microbiome revealed by metagenomics and culture.</title>
        <authorList>
            <person name="Gilroy R."/>
            <person name="Ravi A."/>
            <person name="Getino M."/>
            <person name="Pursley I."/>
            <person name="Horton D.L."/>
            <person name="Alikhan N.F."/>
            <person name="Baker D."/>
            <person name="Gharbi K."/>
            <person name="Hall N."/>
            <person name="Watson M."/>
            <person name="Adriaenssens E.M."/>
            <person name="Foster-Nyarko E."/>
            <person name="Jarju S."/>
            <person name="Secka A."/>
            <person name="Antonio M."/>
            <person name="Oren A."/>
            <person name="Chaudhuri R.R."/>
            <person name="La Ragione R."/>
            <person name="Hildebrand F."/>
            <person name="Pallen M.J."/>
        </authorList>
    </citation>
    <scope>NUCLEOTIDE SEQUENCE</scope>
    <source>
        <strain evidence="2">ChiSjej6B24-2974</strain>
    </source>
</reference>
<dbReference type="AlphaFoldDB" id="A0A9D0ZM31"/>
<dbReference type="InterPro" id="IPR000182">
    <property type="entry name" value="GNAT_dom"/>
</dbReference>
<gene>
    <name evidence="2" type="ORF">IAA52_01840</name>
</gene>
<proteinExistence type="predicted"/>
<dbReference type="CDD" id="cd04301">
    <property type="entry name" value="NAT_SF"/>
    <property type="match status" value="1"/>
</dbReference>
<comment type="caution">
    <text evidence="2">The sequence shown here is derived from an EMBL/GenBank/DDBJ whole genome shotgun (WGS) entry which is preliminary data.</text>
</comment>
<evidence type="ECO:0000259" key="1">
    <source>
        <dbReference type="PROSITE" id="PS51186"/>
    </source>
</evidence>
<dbReference type="PROSITE" id="PS51186">
    <property type="entry name" value="GNAT"/>
    <property type="match status" value="1"/>
</dbReference>
<evidence type="ECO:0000313" key="3">
    <source>
        <dbReference type="Proteomes" id="UP000824260"/>
    </source>
</evidence>
<evidence type="ECO:0000313" key="2">
    <source>
        <dbReference type="EMBL" id="HIQ81824.1"/>
    </source>
</evidence>
<dbReference type="SUPFAM" id="SSF55729">
    <property type="entry name" value="Acyl-CoA N-acyltransferases (Nat)"/>
    <property type="match status" value="1"/>
</dbReference>
<dbReference type="EMBL" id="DVFZ01000019">
    <property type="protein sequence ID" value="HIQ81824.1"/>
    <property type="molecule type" value="Genomic_DNA"/>
</dbReference>
<sequence>MELSYRRAQILELPQILAQCFENVKRYEDFSRVDQAEALSAVRRKVQKQIFNYTVAEKDGTAVGCYYMHPAGGRMELEDFYVFESYRGQGVGTRMLRDCQAKANGALWLRVFAGNVRAIGFYIRLGFHIRGEAQDGMLWMQCI</sequence>
<name>A0A9D0ZM31_9FIRM</name>
<reference evidence="2" key="1">
    <citation type="submission" date="2020-10" db="EMBL/GenBank/DDBJ databases">
        <authorList>
            <person name="Gilroy R."/>
        </authorList>
    </citation>
    <scope>NUCLEOTIDE SEQUENCE</scope>
    <source>
        <strain evidence="2">ChiSjej6B24-2974</strain>
    </source>
</reference>
<organism evidence="2 3">
    <name type="scientific">Candidatus Pullichristensenella stercorigallinarum</name>
    <dbReference type="NCBI Taxonomy" id="2840909"/>
    <lineage>
        <taxon>Bacteria</taxon>
        <taxon>Bacillati</taxon>
        <taxon>Bacillota</taxon>
        <taxon>Clostridia</taxon>
        <taxon>Candidatus Pullichristensenella</taxon>
    </lineage>
</organism>
<dbReference type="Pfam" id="PF00583">
    <property type="entry name" value="Acetyltransf_1"/>
    <property type="match status" value="1"/>
</dbReference>
<protein>
    <submittedName>
        <fullName evidence="2">GNAT family N-acetyltransferase</fullName>
    </submittedName>
</protein>